<organism evidence="4 5">
    <name type="scientific">Erythranthe guttata</name>
    <name type="common">Yellow monkey flower</name>
    <name type="synonym">Mimulus guttatus</name>
    <dbReference type="NCBI Taxonomy" id="4155"/>
    <lineage>
        <taxon>Eukaryota</taxon>
        <taxon>Viridiplantae</taxon>
        <taxon>Streptophyta</taxon>
        <taxon>Embryophyta</taxon>
        <taxon>Tracheophyta</taxon>
        <taxon>Spermatophyta</taxon>
        <taxon>Magnoliopsida</taxon>
        <taxon>eudicotyledons</taxon>
        <taxon>Gunneridae</taxon>
        <taxon>Pentapetalae</taxon>
        <taxon>asterids</taxon>
        <taxon>lamiids</taxon>
        <taxon>Lamiales</taxon>
        <taxon>Phrymaceae</taxon>
        <taxon>Erythranthe</taxon>
    </lineage>
</organism>
<dbReference type="AlphaFoldDB" id="A0A022RSR2"/>
<dbReference type="GO" id="GO:0009611">
    <property type="term" value="P:response to wounding"/>
    <property type="evidence" value="ECO:0007669"/>
    <property type="project" value="InterPro"/>
</dbReference>
<keyword evidence="3" id="KW-0722">Serine protease inhibitor</keyword>
<dbReference type="EMBL" id="KI630265">
    <property type="protein sequence ID" value="EYU43021.1"/>
    <property type="molecule type" value="Genomic_DNA"/>
</dbReference>
<dbReference type="PANTHER" id="PTHR33091:SF50">
    <property type="entry name" value="OS06G0319900 PROTEIN"/>
    <property type="match status" value="1"/>
</dbReference>
<dbReference type="GO" id="GO:0004867">
    <property type="term" value="F:serine-type endopeptidase inhibitor activity"/>
    <property type="evidence" value="ECO:0007669"/>
    <property type="project" value="UniProtKB-KW"/>
</dbReference>
<evidence type="ECO:0000256" key="3">
    <source>
        <dbReference type="ARBA" id="ARBA00022900"/>
    </source>
</evidence>
<comment type="similarity">
    <text evidence="1">Belongs to the protease inhibitor I13 (potato type I serine protease inhibitor) family.</text>
</comment>
<proteinExistence type="inferred from homology"/>
<dbReference type="SUPFAM" id="SSF54654">
    <property type="entry name" value="CI-2 family of serine protease inhibitors"/>
    <property type="match status" value="1"/>
</dbReference>
<evidence type="ECO:0008006" key="6">
    <source>
        <dbReference type="Google" id="ProtNLM"/>
    </source>
</evidence>
<dbReference type="eggNOG" id="ENOG502SADF">
    <property type="taxonomic scope" value="Eukaryota"/>
</dbReference>
<evidence type="ECO:0000313" key="4">
    <source>
        <dbReference type="EMBL" id="EYU43021.1"/>
    </source>
</evidence>
<evidence type="ECO:0000256" key="2">
    <source>
        <dbReference type="ARBA" id="ARBA00022690"/>
    </source>
</evidence>
<name>A0A022RSR2_ERYGU</name>
<dbReference type="Proteomes" id="UP000030748">
    <property type="component" value="Unassembled WGS sequence"/>
</dbReference>
<keyword evidence="5" id="KW-1185">Reference proteome</keyword>
<dbReference type="PROSITE" id="PS00285">
    <property type="entry name" value="POTATO_INHIBITOR"/>
    <property type="match status" value="1"/>
</dbReference>
<evidence type="ECO:0000256" key="1">
    <source>
        <dbReference type="ARBA" id="ARBA00008210"/>
    </source>
</evidence>
<gene>
    <name evidence="4" type="ORF">MIMGU_mgv1a017342mg</name>
</gene>
<dbReference type="PhylomeDB" id="A0A022RSR2"/>
<sequence length="80" mass="8859">MTYPPCAPCGSRDRSKYKNIWPELVGMGVEEAKRIIVKDNPLVTVVVVIGCGAVVNILCCNRVCLFLDKNYRVYTVPIVG</sequence>
<dbReference type="Gene3D" id="3.30.10.10">
    <property type="entry name" value="Trypsin Inhibitor V, subunit A"/>
    <property type="match status" value="1"/>
</dbReference>
<dbReference type="Pfam" id="PF00280">
    <property type="entry name" value="potato_inhibit"/>
    <property type="match status" value="1"/>
</dbReference>
<dbReference type="InterPro" id="IPR000864">
    <property type="entry name" value="Prot_inh_pot1"/>
</dbReference>
<evidence type="ECO:0000313" key="5">
    <source>
        <dbReference type="Proteomes" id="UP000030748"/>
    </source>
</evidence>
<protein>
    <recommendedName>
        <fullName evidence="6">Serine protease inhibitor, potato inhibitor I-type family protein</fullName>
    </recommendedName>
</protein>
<dbReference type="InterPro" id="IPR036354">
    <property type="entry name" value="Prot_inh_pot1_sf"/>
</dbReference>
<dbReference type="PANTHER" id="PTHR33091">
    <property type="entry name" value="PROTEIN, PUTATIVE, EXPRESSED-RELATED"/>
    <property type="match status" value="1"/>
</dbReference>
<keyword evidence="2" id="KW-0646">Protease inhibitor</keyword>
<reference evidence="4 5" key="1">
    <citation type="journal article" date="2013" name="Proc. Natl. Acad. Sci. U.S.A.">
        <title>Fine-scale variation in meiotic recombination in Mimulus inferred from population shotgun sequencing.</title>
        <authorList>
            <person name="Hellsten U."/>
            <person name="Wright K.M."/>
            <person name="Jenkins J."/>
            <person name="Shu S."/>
            <person name="Yuan Y."/>
            <person name="Wessler S.R."/>
            <person name="Schmutz J."/>
            <person name="Willis J.H."/>
            <person name="Rokhsar D.S."/>
        </authorList>
    </citation>
    <scope>NUCLEOTIDE SEQUENCE [LARGE SCALE GENOMIC DNA]</scope>
    <source>
        <strain evidence="5">cv. DUN x IM62</strain>
    </source>
</reference>
<accession>A0A022RSR2</accession>